<keyword evidence="1" id="KW-0456">Lyase</keyword>
<reference evidence="3 4" key="1">
    <citation type="journal article" date="2023" name="bioRxiv">
        <title>An intranuclear bacterial parasite of deep-sea mussels expresses apoptosis inhibitors acquired from its host.</title>
        <authorList>
            <person name="Gonzalez Porras M.A."/>
            <person name="Assie A."/>
            <person name="Tietjen M."/>
            <person name="Violette M."/>
            <person name="Kleiner M."/>
            <person name="Gruber-Vodicka H."/>
            <person name="Dubilier N."/>
            <person name="Leisch N."/>
        </authorList>
    </citation>
    <scope>NUCLEOTIDE SEQUENCE [LARGE SCALE GENOMIC DNA]</scope>
    <source>
        <strain evidence="3">IAP13</strain>
    </source>
</reference>
<evidence type="ECO:0000313" key="3">
    <source>
        <dbReference type="EMBL" id="MDP0590170.1"/>
    </source>
</evidence>
<dbReference type="InterPro" id="IPR002539">
    <property type="entry name" value="MaoC-like_dom"/>
</dbReference>
<keyword evidence="4" id="KW-1185">Reference proteome</keyword>
<sequence>MKAEKSHGINDIEIGMSASITKIITDKDVKEFADLSGDNNPVHLDEEYAMQSRYKKRIAHGLLSSSFFSALFGTKIPGEGCVYVSQTLNFLRAVYIGDTVVATVLVTNINKSSKRVFFETTCTVKNKKSNRWYR</sequence>
<dbReference type="Gene3D" id="3.10.129.10">
    <property type="entry name" value="Hotdog Thioesterase"/>
    <property type="match status" value="1"/>
</dbReference>
<name>A0AA90NNN5_9GAMM</name>
<dbReference type="SUPFAM" id="SSF54637">
    <property type="entry name" value="Thioesterase/thiol ester dehydrase-isomerase"/>
    <property type="match status" value="1"/>
</dbReference>
<accession>A0AA90NNN5</accession>
<dbReference type="GO" id="GO:0019171">
    <property type="term" value="F:(3R)-hydroxyacyl-[acyl-carrier-protein] dehydratase activity"/>
    <property type="evidence" value="ECO:0007669"/>
    <property type="project" value="TreeGrafter"/>
</dbReference>
<dbReference type="EMBL" id="JASXSV010000032">
    <property type="protein sequence ID" value="MDP0590170.1"/>
    <property type="molecule type" value="Genomic_DNA"/>
</dbReference>
<dbReference type="InterPro" id="IPR050965">
    <property type="entry name" value="UPF0336/Enoyl-CoA_hydratase"/>
</dbReference>
<dbReference type="AlphaFoldDB" id="A0AA90NNN5"/>
<protein>
    <submittedName>
        <fullName evidence="3">MaoC family dehydratase</fullName>
    </submittedName>
</protein>
<proteinExistence type="predicted"/>
<evidence type="ECO:0000256" key="1">
    <source>
        <dbReference type="ARBA" id="ARBA00023239"/>
    </source>
</evidence>
<comment type="caution">
    <text evidence="3">The sequence shown here is derived from an EMBL/GenBank/DDBJ whole genome shotgun (WGS) entry which is preliminary data.</text>
</comment>
<organism evidence="3 4">
    <name type="scientific">Candidatus Endonucleibacter bathymodioli</name>
    <dbReference type="NCBI Taxonomy" id="539814"/>
    <lineage>
        <taxon>Bacteria</taxon>
        <taxon>Pseudomonadati</taxon>
        <taxon>Pseudomonadota</taxon>
        <taxon>Gammaproteobacteria</taxon>
        <taxon>Oceanospirillales</taxon>
        <taxon>Endozoicomonadaceae</taxon>
        <taxon>Candidatus Endonucleibacter</taxon>
    </lineage>
</organism>
<evidence type="ECO:0000313" key="4">
    <source>
        <dbReference type="Proteomes" id="UP001178148"/>
    </source>
</evidence>
<dbReference type="Proteomes" id="UP001178148">
    <property type="component" value="Unassembled WGS sequence"/>
</dbReference>
<dbReference type="GO" id="GO:0006633">
    <property type="term" value="P:fatty acid biosynthetic process"/>
    <property type="evidence" value="ECO:0007669"/>
    <property type="project" value="TreeGrafter"/>
</dbReference>
<dbReference type="FunFam" id="3.10.129.10:FF:000042">
    <property type="entry name" value="MaoC domain protein dehydratase"/>
    <property type="match status" value="1"/>
</dbReference>
<dbReference type="PANTHER" id="PTHR43437:SF3">
    <property type="entry name" value="HYDROXYACYL-THIOESTER DEHYDRATASE TYPE 2, MITOCHONDRIAL"/>
    <property type="match status" value="1"/>
</dbReference>
<dbReference type="CDD" id="cd03449">
    <property type="entry name" value="R_hydratase"/>
    <property type="match status" value="1"/>
</dbReference>
<dbReference type="Pfam" id="PF01575">
    <property type="entry name" value="MaoC_dehydratas"/>
    <property type="match status" value="1"/>
</dbReference>
<gene>
    <name evidence="3" type="ORF">QS748_13675</name>
</gene>
<feature type="domain" description="MaoC-like" evidence="2">
    <location>
        <begin position="19"/>
        <end position="125"/>
    </location>
</feature>
<dbReference type="PANTHER" id="PTHR43437">
    <property type="entry name" value="HYDROXYACYL-THIOESTER DEHYDRATASE TYPE 2, MITOCHONDRIAL-RELATED"/>
    <property type="match status" value="1"/>
</dbReference>
<dbReference type="InterPro" id="IPR029069">
    <property type="entry name" value="HotDog_dom_sf"/>
</dbReference>
<evidence type="ECO:0000259" key="2">
    <source>
        <dbReference type="Pfam" id="PF01575"/>
    </source>
</evidence>